<organism evidence="1 2">
    <name type="scientific">Podarcis lilfordi</name>
    <name type="common">Lilford's wall lizard</name>
    <dbReference type="NCBI Taxonomy" id="74358"/>
    <lineage>
        <taxon>Eukaryota</taxon>
        <taxon>Metazoa</taxon>
        <taxon>Chordata</taxon>
        <taxon>Craniata</taxon>
        <taxon>Vertebrata</taxon>
        <taxon>Euteleostomi</taxon>
        <taxon>Lepidosauria</taxon>
        <taxon>Squamata</taxon>
        <taxon>Bifurcata</taxon>
        <taxon>Unidentata</taxon>
        <taxon>Episquamata</taxon>
        <taxon>Laterata</taxon>
        <taxon>Lacertibaenia</taxon>
        <taxon>Lacertidae</taxon>
        <taxon>Podarcis</taxon>
    </lineage>
</organism>
<accession>A0AA35LBR0</accession>
<evidence type="ECO:0000313" key="1">
    <source>
        <dbReference type="EMBL" id="CAI5792976.1"/>
    </source>
</evidence>
<dbReference type="AlphaFoldDB" id="A0AA35LBR0"/>
<keyword evidence="2" id="KW-1185">Reference proteome</keyword>
<gene>
    <name evidence="1" type="ORF">PODLI_1B019386</name>
</gene>
<dbReference type="Proteomes" id="UP001178461">
    <property type="component" value="Chromosome 14"/>
</dbReference>
<evidence type="ECO:0000313" key="2">
    <source>
        <dbReference type="Proteomes" id="UP001178461"/>
    </source>
</evidence>
<reference evidence="1" key="1">
    <citation type="submission" date="2022-12" db="EMBL/GenBank/DDBJ databases">
        <authorList>
            <person name="Alioto T."/>
            <person name="Alioto T."/>
            <person name="Gomez Garrido J."/>
        </authorList>
    </citation>
    <scope>NUCLEOTIDE SEQUENCE</scope>
</reference>
<sequence>MLSCEWSIHKHAIIEGDAASQHQPANWVLQKTCNLEHKDFSWVKRQNAIVPILSEPGYIRFSPTLWRTLELPIECSVEEHE</sequence>
<protein>
    <submittedName>
        <fullName evidence="1">Uncharacterized protein</fullName>
    </submittedName>
</protein>
<dbReference type="EMBL" id="OX395139">
    <property type="protein sequence ID" value="CAI5792976.1"/>
    <property type="molecule type" value="Genomic_DNA"/>
</dbReference>
<name>A0AA35LBR0_9SAUR</name>
<proteinExistence type="predicted"/>